<dbReference type="RefSeq" id="XP_018268217.1">
    <property type="nucleotide sequence ID" value="XM_018419236.1"/>
</dbReference>
<accession>A0A0P9IRZ1</accession>
<evidence type="ECO:0000256" key="1">
    <source>
        <dbReference type="ARBA" id="ARBA00004502"/>
    </source>
</evidence>
<proteinExistence type="inferred from homology"/>
<organism evidence="5 6">
    <name type="scientific">Rhodotorula graminis (strain WP1)</name>
    <dbReference type="NCBI Taxonomy" id="578459"/>
    <lineage>
        <taxon>Eukaryota</taxon>
        <taxon>Fungi</taxon>
        <taxon>Dikarya</taxon>
        <taxon>Basidiomycota</taxon>
        <taxon>Pucciniomycotina</taxon>
        <taxon>Microbotryomycetes</taxon>
        <taxon>Sporidiobolales</taxon>
        <taxon>Sporidiobolaceae</taxon>
        <taxon>Rhodotorula</taxon>
    </lineage>
</organism>
<dbReference type="InterPro" id="IPR029058">
    <property type="entry name" value="AB_hydrolase_fold"/>
</dbReference>
<evidence type="ECO:0000256" key="2">
    <source>
        <dbReference type="ARBA" id="ARBA00008300"/>
    </source>
</evidence>
<dbReference type="PANTHER" id="PTHR13390">
    <property type="entry name" value="LIPASE"/>
    <property type="match status" value="1"/>
</dbReference>
<feature type="non-terminal residue" evidence="5">
    <location>
        <position position="1"/>
    </location>
</feature>
<reference evidence="5 6" key="1">
    <citation type="journal article" date="2015" name="Front. Microbiol.">
        <title>Genome sequence of the plant growth promoting endophytic yeast Rhodotorula graminis WP1.</title>
        <authorList>
            <person name="Firrincieli A."/>
            <person name="Otillar R."/>
            <person name="Salamov A."/>
            <person name="Schmutz J."/>
            <person name="Khan Z."/>
            <person name="Redman R.S."/>
            <person name="Fleck N.D."/>
            <person name="Lindquist E."/>
            <person name="Grigoriev I.V."/>
            <person name="Doty S.L."/>
        </authorList>
    </citation>
    <scope>NUCLEOTIDE SEQUENCE [LARGE SCALE GENOMIC DNA]</scope>
    <source>
        <strain evidence="5 6">WP1</strain>
    </source>
</reference>
<sequence>IPGNPGLVDFYRHFLASLRDSLPLELRNQTKLYAVGHLRHTPGFDEDRGFNPRGLPSLDDQVKDKCTFVESIADEDGIGRPDGPKLVVLGHSIGAWIGLQMLKALPQHISSLHALFPTLSHMALTPNGRRLSPLFSSWALRPVFLSTSALSYLPRALLSRIVALMTGQSGAGAQVTTALVGSPESVVAALTMAREELERVRDVDVDALERYGDRMWVYWAAKGVDGWVTEE</sequence>
<comment type="similarity">
    <text evidence="2">Belongs to the AB hydrolase superfamily. LDAH family.</text>
</comment>
<evidence type="ECO:0000256" key="4">
    <source>
        <dbReference type="ARBA" id="ARBA00022801"/>
    </source>
</evidence>
<dbReference type="SUPFAM" id="SSF53474">
    <property type="entry name" value="alpha/beta-Hydrolases"/>
    <property type="match status" value="1"/>
</dbReference>
<dbReference type="PANTHER" id="PTHR13390:SF0">
    <property type="entry name" value="LIPID DROPLET-ASSOCIATED HYDROLASE"/>
    <property type="match status" value="1"/>
</dbReference>
<keyword evidence="3" id="KW-0551">Lipid droplet</keyword>
<feature type="non-terminal residue" evidence="5">
    <location>
        <position position="231"/>
    </location>
</feature>
<dbReference type="Gene3D" id="3.40.50.1820">
    <property type="entry name" value="alpha/beta hydrolase"/>
    <property type="match status" value="1"/>
</dbReference>
<dbReference type="GO" id="GO:0016298">
    <property type="term" value="F:lipase activity"/>
    <property type="evidence" value="ECO:0007669"/>
    <property type="project" value="InterPro"/>
</dbReference>
<name>A0A0P9IRZ1_RHOGW</name>
<dbReference type="InterPro" id="IPR019363">
    <property type="entry name" value="LDAH"/>
</dbReference>
<comment type="subcellular location">
    <subcellularLocation>
        <location evidence="1">Lipid droplet</location>
    </subcellularLocation>
</comment>
<evidence type="ECO:0000256" key="3">
    <source>
        <dbReference type="ARBA" id="ARBA00022677"/>
    </source>
</evidence>
<dbReference type="GO" id="GO:0005811">
    <property type="term" value="C:lipid droplet"/>
    <property type="evidence" value="ECO:0007669"/>
    <property type="project" value="UniProtKB-SubCell"/>
</dbReference>
<protein>
    <recommendedName>
        <fullName evidence="7">Lipid droplet-associated hydrolase</fullName>
    </recommendedName>
</protein>
<dbReference type="GeneID" id="28979682"/>
<evidence type="ECO:0000313" key="5">
    <source>
        <dbReference type="EMBL" id="KPV72168.1"/>
    </source>
</evidence>
<dbReference type="OrthoDB" id="448051at2759"/>
<dbReference type="EMBL" id="KQ474088">
    <property type="protein sequence ID" value="KPV72168.1"/>
    <property type="molecule type" value="Genomic_DNA"/>
</dbReference>
<dbReference type="OMA" id="ARICAHW"/>
<dbReference type="AlphaFoldDB" id="A0A0P9IRZ1"/>
<keyword evidence="4" id="KW-0378">Hydrolase</keyword>
<evidence type="ECO:0008006" key="7">
    <source>
        <dbReference type="Google" id="ProtNLM"/>
    </source>
</evidence>
<dbReference type="Pfam" id="PF10230">
    <property type="entry name" value="LIDHydrolase"/>
    <property type="match status" value="1"/>
</dbReference>
<dbReference type="Proteomes" id="UP000053890">
    <property type="component" value="Unassembled WGS sequence"/>
</dbReference>
<keyword evidence="6" id="KW-1185">Reference proteome</keyword>
<evidence type="ECO:0000313" key="6">
    <source>
        <dbReference type="Proteomes" id="UP000053890"/>
    </source>
</evidence>
<gene>
    <name evidence="5" type="ORF">RHOBADRAFT_9142</name>
</gene>
<dbReference type="GO" id="GO:0019915">
    <property type="term" value="P:lipid storage"/>
    <property type="evidence" value="ECO:0007669"/>
    <property type="project" value="InterPro"/>
</dbReference>